<reference evidence="2 3" key="1">
    <citation type="journal article" date="2021" name="Sci. Rep.">
        <title>The distribution of antibiotic resistance genes in chicken gut microbiota commensals.</title>
        <authorList>
            <person name="Juricova H."/>
            <person name="Matiasovicova J."/>
            <person name="Kubasova T."/>
            <person name="Cejkova D."/>
            <person name="Rychlik I."/>
        </authorList>
    </citation>
    <scope>NUCLEOTIDE SEQUENCE [LARGE SCALE GENOMIC DNA]</scope>
    <source>
        <strain evidence="2 3">An435</strain>
    </source>
</reference>
<sequence length="215" mass="25730">MEKIFFITDLDRTIIHSKHKGYKCVEKLGDKEITYMTDYAYDKLQELLKREEFIFIPCTMRNINQTLRVDFIRDYNPKIIICTNGAQIYIDGKLDKAWDKQMKSLCDKDELNKNIDYLEKLKEEYKKLIGVIEVRNIEDFYITVKCIDSYEAEKFYNIISDKFHKNINVLKIEAKIFIIHNRINKVYAVDYIIERFNIKKLITSGDTEVDREFTS</sequence>
<feature type="non-terminal residue" evidence="2">
    <location>
        <position position="215"/>
    </location>
</feature>
<accession>A0ABS2FDF9</accession>
<dbReference type="Proteomes" id="UP000767334">
    <property type="component" value="Unassembled WGS sequence"/>
</dbReference>
<dbReference type="InterPro" id="IPR023214">
    <property type="entry name" value="HAD_sf"/>
</dbReference>
<dbReference type="RefSeq" id="WP_204571936.1">
    <property type="nucleotide sequence ID" value="NZ_JACJLL010000016.1"/>
</dbReference>
<evidence type="ECO:0000313" key="3">
    <source>
        <dbReference type="Proteomes" id="UP000767334"/>
    </source>
</evidence>
<evidence type="ECO:0000259" key="1">
    <source>
        <dbReference type="Pfam" id="PF05116"/>
    </source>
</evidence>
<evidence type="ECO:0000313" key="2">
    <source>
        <dbReference type="EMBL" id="MBM6818580.1"/>
    </source>
</evidence>
<organism evidence="2 3">
    <name type="scientific">Clostridium saudiense</name>
    <dbReference type="NCBI Taxonomy" id="1414720"/>
    <lineage>
        <taxon>Bacteria</taxon>
        <taxon>Bacillati</taxon>
        <taxon>Bacillota</taxon>
        <taxon>Clostridia</taxon>
        <taxon>Eubacteriales</taxon>
        <taxon>Clostridiaceae</taxon>
        <taxon>Clostridium</taxon>
    </lineage>
</organism>
<comment type="caution">
    <text evidence="2">The sequence shown here is derived from an EMBL/GenBank/DDBJ whole genome shotgun (WGS) entry which is preliminary data.</text>
</comment>
<dbReference type="Pfam" id="PF05116">
    <property type="entry name" value="S6PP"/>
    <property type="match status" value="1"/>
</dbReference>
<dbReference type="SUPFAM" id="SSF56784">
    <property type="entry name" value="HAD-like"/>
    <property type="match status" value="1"/>
</dbReference>
<proteinExistence type="predicted"/>
<feature type="domain" description="Sucrose phosphatase-like" evidence="1">
    <location>
        <begin position="5"/>
        <end position="122"/>
    </location>
</feature>
<protein>
    <submittedName>
        <fullName evidence="2">Haloacid dehalogenase</fullName>
    </submittedName>
</protein>
<gene>
    <name evidence="2" type="ORF">H6A19_04355</name>
</gene>
<dbReference type="InterPro" id="IPR036412">
    <property type="entry name" value="HAD-like_sf"/>
</dbReference>
<dbReference type="Gene3D" id="3.40.50.1000">
    <property type="entry name" value="HAD superfamily/HAD-like"/>
    <property type="match status" value="1"/>
</dbReference>
<dbReference type="InterPro" id="IPR006380">
    <property type="entry name" value="SPP-like_dom"/>
</dbReference>
<name>A0ABS2FDF9_9CLOT</name>
<dbReference type="EMBL" id="JACJLL010000016">
    <property type="protein sequence ID" value="MBM6818580.1"/>
    <property type="molecule type" value="Genomic_DNA"/>
</dbReference>
<keyword evidence="3" id="KW-1185">Reference proteome</keyword>